<sequence>MSIVFEDIGDQPAHPEYILLILKNVDSRKLLGHHHMPVDASYVYLDARALLARSTTHIAPPFPLPLYSRRIKIRFRCDTTKVPISNS</sequence>
<dbReference type="Proteomes" id="UP000886998">
    <property type="component" value="Unassembled WGS sequence"/>
</dbReference>
<evidence type="ECO:0000313" key="2">
    <source>
        <dbReference type="Proteomes" id="UP000886998"/>
    </source>
</evidence>
<name>A0A8X6I815_9ARAC</name>
<dbReference type="AlphaFoldDB" id="A0A8X6I815"/>
<keyword evidence="2" id="KW-1185">Reference proteome</keyword>
<gene>
    <name evidence="1" type="ORF">TNIN_266231</name>
</gene>
<evidence type="ECO:0000313" key="1">
    <source>
        <dbReference type="EMBL" id="GFS31755.1"/>
    </source>
</evidence>
<comment type="caution">
    <text evidence="1">The sequence shown here is derived from an EMBL/GenBank/DDBJ whole genome shotgun (WGS) entry which is preliminary data.</text>
</comment>
<dbReference type="EMBL" id="BMAV01024270">
    <property type="protein sequence ID" value="GFS31755.1"/>
    <property type="molecule type" value="Genomic_DNA"/>
</dbReference>
<organism evidence="1 2">
    <name type="scientific">Trichonephila inaurata madagascariensis</name>
    <dbReference type="NCBI Taxonomy" id="2747483"/>
    <lineage>
        <taxon>Eukaryota</taxon>
        <taxon>Metazoa</taxon>
        <taxon>Ecdysozoa</taxon>
        <taxon>Arthropoda</taxon>
        <taxon>Chelicerata</taxon>
        <taxon>Arachnida</taxon>
        <taxon>Araneae</taxon>
        <taxon>Araneomorphae</taxon>
        <taxon>Entelegynae</taxon>
        <taxon>Araneoidea</taxon>
        <taxon>Nephilidae</taxon>
        <taxon>Trichonephila</taxon>
        <taxon>Trichonephila inaurata</taxon>
    </lineage>
</organism>
<accession>A0A8X6I815</accession>
<reference evidence="1" key="1">
    <citation type="submission" date="2020-08" db="EMBL/GenBank/DDBJ databases">
        <title>Multicomponent nature underlies the extraordinary mechanical properties of spider dragline silk.</title>
        <authorList>
            <person name="Kono N."/>
            <person name="Nakamura H."/>
            <person name="Mori M."/>
            <person name="Yoshida Y."/>
            <person name="Ohtoshi R."/>
            <person name="Malay A.D."/>
            <person name="Moran D.A.P."/>
            <person name="Tomita M."/>
            <person name="Numata K."/>
            <person name="Arakawa K."/>
        </authorList>
    </citation>
    <scope>NUCLEOTIDE SEQUENCE</scope>
</reference>
<protein>
    <submittedName>
        <fullName evidence="1">Uncharacterized protein</fullName>
    </submittedName>
</protein>
<proteinExistence type="predicted"/>